<gene>
    <name evidence="1" type="ORF">CH063_14132</name>
</gene>
<reference evidence="2" key="1">
    <citation type="journal article" date="2012" name="Nat. Genet.">
        <title>Lifestyle transitions in plant pathogenic Colletotrichum fungi deciphered by genome and transcriptome analyses.</title>
        <authorList>
            <person name="O'Connell R.J."/>
            <person name="Thon M.R."/>
            <person name="Hacquard S."/>
            <person name="Amyotte S.G."/>
            <person name="Kleemann J."/>
            <person name="Torres M.F."/>
            <person name="Damm U."/>
            <person name="Buiate E.A."/>
            <person name="Epstein L."/>
            <person name="Alkan N."/>
            <person name="Altmueller J."/>
            <person name="Alvarado-Balderrama L."/>
            <person name="Bauser C.A."/>
            <person name="Becker C."/>
            <person name="Birren B.W."/>
            <person name="Chen Z."/>
            <person name="Choi J."/>
            <person name="Crouch J.A."/>
            <person name="Duvick J.P."/>
            <person name="Farman M.A."/>
            <person name="Gan P."/>
            <person name="Heiman D."/>
            <person name="Henrissat B."/>
            <person name="Howard R.J."/>
            <person name="Kabbage M."/>
            <person name="Koch C."/>
            <person name="Kracher B."/>
            <person name="Kubo Y."/>
            <person name="Law A.D."/>
            <person name="Lebrun M.-H."/>
            <person name="Lee Y.-H."/>
            <person name="Miyara I."/>
            <person name="Moore N."/>
            <person name="Neumann U."/>
            <person name="Nordstroem K."/>
            <person name="Panaccione D.G."/>
            <person name="Panstruga R."/>
            <person name="Place M."/>
            <person name="Proctor R.H."/>
            <person name="Prusky D."/>
            <person name="Rech G."/>
            <person name="Reinhardt R."/>
            <person name="Rollins J.A."/>
            <person name="Rounsley S."/>
            <person name="Schardl C.L."/>
            <person name="Schwartz D.C."/>
            <person name="Shenoy N."/>
            <person name="Shirasu K."/>
            <person name="Sikhakolli U.R."/>
            <person name="Stueber K."/>
            <person name="Sukno S.A."/>
            <person name="Sweigard J.A."/>
            <person name="Takano Y."/>
            <person name="Takahara H."/>
            <person name="Trail F."/>
            <person name="van der Does H.C."/>
            <person name="Voll L.M."/>
            <person name="Will I."/>
            <person name="Young S."/>
            <person name="Zeng Q."/>
            <person name="Zhang J."/>
            <person name="Zhou S."/>
            <person name="Dickman M.B."/>
            <person name="Schulze-Lefert P."/>
            <person name="Ver Loren van Themaat E."/>
            <person name="Ma L.-J."/>
            <person name="Vaillancourt L.J."/>
        </authorList>
    </citation>
    <scope>NUCLEOTIDE SEQUENCE [LARGE SCALE GENOMIC DNA]</scope>
    <source>
        <strain evidence="2">IMI 349063</strain>
    </source>
</reference>
<protein>
    <submittedName>
        <fullName evidence="1">Uncharacterized protein</fullName>
    </submittedName>
</protein>
<dbReference type="Proteomes" id="UP000007174">
    <property type="component" value="Unassembled WGS sequence"/>
</dbReference>
<name>H1VXB0_COLHI</name>
<proteinExistence type="predicted"/>
<dbReference type="HOGENOM" id="CLU_2326288_0_0_1"/>
<dbReference type="AlphaFoldDB" id="H1VXB0"/>
<evidence type="ECO:0000313" key="1">
    <source>
        <dbReference type="EMBL" id="CCF44872.1"/>
    </source>
</evidence>
<feature type="non-terminal residue" evidence="1">
    <location>
        <position position="1"/>
    </location>
</feature>
<dbReference type="EMBL" id="CACQ02007243">
    <property type="protein sequence ID" value="CCF44872.1"/>
    <property type="molecule type" value="Genomic_DNA"/>
</dbReference>
<accession>H1VXB0</accession>
<sequence length="99" mass="10930">TLSDTVPSAELFNSSRELSALRSANTGNSLNYQHRQIYSVSFSKSFGLQRIIIGAAENRGNTPPGCRLHGLIHTRISTTPCAQNCTRLGVLSCPRRRWN</sequence>
<organism evidence="1 2">
    <name type="scientific">Colletotrichum higginsianum (strain IMI 349063)</name>
    <name type="common">Crucifer anthracnose fungus</name>
    <dbReference type="NCBI Taxonomy" id="759273"/>
    <lineage>
        <taxon>Eukaryota</taxon>
        <taxon>Fungi</taxon>
        <taxon>Dikarya</taxon>
        <taxon>Ascomycota</taxon>
        <taxon>Pezizomycotina</taxon>
        <taxon>Sordariomycetes</taxon>
        <taxon>Hypocreomycetidae</taxon>
        <taxon>Glomerellales</taxon>
        <taxon>Glomerellaceae</taxon>
        <taxon>Colletotrichum</taxon>
        <taxon>Colletotrichum destructivum species complex</taxon>
    </lineage>
</organism>
<evidence type="ECO:0000313" key="2">
    <source>
        <dbReference type="Proteomes" id="UP000007174"/>
    </source>
</evidence>